<accession>A0A8H6Y167</accession>
<dbReference type="AlphaFoldDB" id="A0A8H6Y167"/>
<proteinExistence type="predicted"/>
<gene>
    <name evidence="1" type="ORF">MSAN_01642300</name>
</gene>
<sequence length="100" mass="10637">MKYAAPSSTGASDEAFADLADEQALIRPRGPIAHITCMPALRREHTLCLRSPLCLPKTFFDTSLAVGPEPHQAHLHISIPPFLDALLVGPRDASGPGAVN</sequence>
<reference evidence="1" key="1">
    <citation type="submission" date="2020-05" db="EMBL/GenBank/DDBJ databases">
        <title>Mycena genomes resolve the evolution of fungal bioluminescence.</title>
        <authorList>
            <person name="Tsai I.J."/>
        </authorList>
    </citation>
    <scope>NUCLEOTIDE SEQUENCE</scope>
    <source>
        <strain evidence="1">160909Yilan</strain>
    </source>
</reference>
<keyword evidence="2" id="KW-1185">Reference proteome</keyword>
<evidence type="ECO:0000313" key="2">
    <source>
        <dbReference type="Proteomes" id="UP000623467"/>
    </source>
</evidence>
<dbReference type="Proteomes" id="UP000623467">
    <property type="component" value="Unassembled WGS sequence"/>
</dbReference>
<organism evidence="1 2">
    <name type="scientific">Mycena sanguinolenta</name>
    <dbReference type="NCBI Taxonomy" id="230812"/>
    <lineage>
        <taxon>Eukaryota</taxon>
        <taxon>Fungi</taxon>
        <taxon>Dikarya</taxon>
        <taxon>Basidiomycota</taxon>
        <taxon>Agaricomycotina</taxon>
        <taxon>Agaricomycetes</taxon>
        <taxon>Agaricomycetidae</taxon>
        <taxon>Agaricales</taxon>
        <taxon>Marasmiineae</taxon>
        <taxon>Mycenaceae</taxon>
        <taxon>Mycena</taxon>
    </lineage>
</organism>
<protein>
    <submittedName>
        <fullName evidence="1">Uncharacterized protein</fullName>
    </submittedName>
</protein>
<dbReference type="EMBL" id="JACAZH010000014">
    <property type="protein sequence ID" value="KAF7350807.1"/>
    <property type="molecule type" value="Genomic_DNA"/>
</dbReference>
<name>A0A8H6Y167_9AGAR</name>
<comment type="caution">
    <text evidence="1">The sequence shown here is derived from an EMBL/GenBank/DDBJ whole genome shotgun (WGS) entry which is preliminary data.</text>
</comment>
<dbReference type="OrthoDB" id="288590at2759"/>
<evidence type="ECO:0000313" key="1">
    <source>
        <dbReference type="EMBL" id="KAF7350807.1"/>
    </source>
</evidence>